<dbReference type="AlphaFoldDB" id="A0A6G1BQG1"/>
<evidence type="ECO:0000313" key="3">
    <source>
        <dbReference type="EMBL" id="KAF0889633.1"/>
    </source>
</evidence>
<name>A0A6G1BQG1_9ORYZ</name>
<evidence type="ECO:0000256" key="1">
    <source>
        <dbReference type="SAM" id="MobiDB-lite"/>
    </source>
</evidence>
<protein>
    <recommendedName>
        <fullName evidence="2">Disease resistance protein At4g27190-like leucine-rich repeats domain-containing protein</fullName>
    </recommendedName>
</protein>
<evidence type="ECO:0000313" key="4">
    <source>
        <dbReference type="Proteomes" id="UP000479710"/>
    </source>
</evidence>
<dbReference type="Proteomes" id="UP000479710">
    <property type="component" value="Unassembled WGS sequence"/>
</dbReference>
<keyword evidence="4" id="KW-1185">Reference proteome</keyword>
<dbReference type="Pfam" id="PF23247">
    <property type="entry name" value="LRR_RPS2"/>
    <property type="match status" value="1"/>
</dbReference>
<dbReference type="InterPro" id="IPR057135">
    <property type="entry name" value="At4g27190-like_LRR"/>
</dbReference>
<sequence>MWCEWDDHGLFYLKAETDRWVSTTYYLDSSYYDSLAISAVDPRVSSLFLAAQQLPSDVQHLEYFGMRKFNRARFLHDYDGMFQHLENLRVLKLSHCAFRFASPPFLCCQSLRFLGLDHCQDLDVAQEKDDVQYSWTCFQSLWVLDLCYTQLILSQEMIDHMDQIRELNVKGCDNIGKECQWPSNLYKLRVIKPTSVKVSFSFSNMKNMELLDLSSNTTMKAFPDLSNVTSLKIVILDGCVALESINADSLPASLETFSLDFAAAAKSPTGAAAKISKISLRGCAQLRYLCLRGLPNLEELDLSGTSVKTVDLNIMQSPLLKRLFLLGCHSLRAIILWSNDANKLQLEEVKINTRQVDYPNGGRAQVTSFLVQVDDKLFQSHIVVTDARLLRSLDLFVRRMSHLHLHISATEAEDCSEPEGRCKKTDTSQHNIVNEEESTSSYNDISKGKLKVDVANIALVMWPCPQLPLPPRRQASCRLQVMSSSKLHGVYNNLAPFIDIADTLYVHDELWITSIPGSNWGWLKWCRIERCPRLDYSVFTFDDYEGDELIAFSLLETFWASHLRTVQHIWSKGCRMHADSFKRLQHIHLESCPELIHVLPLSFNLPSLEKIEILHCGSLAQVFPLNTRYHKEILVTHGTTIDFPMLKCIHLHDLPSLQQICEAKIMSAPKLKNIRIRGCWNLKRLPAVPVQPERPKVDCEKDWWDNLEWDMLDASHRAIHYELHHARYYKKALRRGSLLR</sequence>
<reference evidence="3 4" key="1">
    <citation type="submission" date="2019-11" db="EMBL/GenBank/DDBJ databases">
        <title>Whole genome sequence of Oryza granulata.</title>
        <authorList>
            <person name="Li W."/>
        </authorList>
    </citation>
    <scope>NUCLEOTIDE SEQUENCE [LARGE SCALE GENOMIC DNA]</scope>
    <source>
        <strain evidence="4">cv. Menghai</strain>
        <tissue evidence="3">Leaf</tissue>
    </source>
</reference>
<feature type="domain" description="Disease resistance protein At4g27190-like leucine-rich repeats" evidence="2">
    <location>
        <begin position="564"/>
        <end position="685"/>
    </location>
</feature>
<proteinExistence type="predicted"/>
<dbReference type="PANTHER" id="PTHR33463:SF209">
    <property type="entry name" value="DISEASE RESISTANCE PROTEIN RPS2-LIKE"/>
    <property type="match status" value="1"/>
</dbReference>
<dbReference type="Gene3D" id="3.80.10.10">
    <property type="entry name" value="Ribonuclease Inhibitor"/>
    <property type="match status" value="3"/>
</dbReference>
<accession>A0A6G1BQG1</accession>
<dbReference type="OrthoDB" id="614998at2759"/>
<dbReference type="PANTHER" id="PTHR33463">
    <property type="entry name" value="NB-ARC DOMAIN-CONTAINING PROTEIN-RELATED"/>
    <property type="match status" value="1"/>
</dbReference>
<dbReference type="SUPFAM" id="SSF52058">
    <property type="entry name" value="L domain-like"/>
    <property type="match status" value="1"/>
</dbReference>
<dbReference type="EMBL" id="SPHZ02000012">
    <property type="protein sequence ID" value="KAF0889633.1"/>
    <property type="molecule type" value="Genomic_DNA"/>
</dbReference>
<gene>
    <name evidence="3" type="ORF">E2562_030117</name>
</gene>
<dbReference type="InterPro" id="IPR032675">
    <property type="entry name" value="LRR_dom_sf"/>
</dbReference>
<feature type="compositionally biased region" description="Basic and acidic residues" evidence="1">
    <location>
        <begin position="418"/>
        <end position="427"/>
    </location>
</feature>
<dbReference type="InterPro" id="IPR050905">
    <property type="entry name" value="Plant_NBS-LRR"/>
</dbReference>
<organism evidence="3 4">
    <name type="scientific">Oryza meyeriana var. granulata</name>
    <dbReference type="NCBI Taxonomy" id="110450"/>
    <lineage>
        <taxon>Eukaryota</taxon>
        <taxon>Viridiplantae</taxon>
        <taxon>Streptophyta</taxon>
        <taxon>Embryophyta</taxon>
        <taxon>Tracheophyta</taxon>
        <taxon>Spermatophyta</taxon>
        <taxon>Magnoliopsida</taxon>
        <taxon>Liliopsida</taxon>
        <taxon>Poales</taxon>
        <taxon>Poaceae</taxon>
        <taxon>BOP clade</taxon>
        <taxon>Oryzoideae</taxon>
        <taxon>Oryzeae</taxon>
        <taxon>Oryzinae</taxon>
        <taxon>Oryza</taxon>
        <taxon>Oryza meyeriana</taxon>
    </lineage>
</organism>
<comment type="caution">
    <text evidence="3">The sequence shown here is derived from an EMBL/GenBank/DDBJ whole genome shotgun (WGS) entry which is preliminary data.</text>
</comment>
<dbReference type="SUPFAM" id="SSF52047">
    <property type="entry name" value="RNI-like"/>
    <property type="match status" value="1"/>
</dbReference>
<evidence type="ECO:0000259" key="2">
    <source>
        <dbReference type="Pfam" id="PF23247"/>
    </source>
</evidence>
<feature type="region of interest" description="Disordered" evidence="1">
    <location>
        <begin position="417"/>
        <end position="439"/>
    </location>
</feature>